<protein>
    <submittedName>
        <fullName evidence="3">MarR family transcriptional regulator</fullName>
    </submittedName>
</protein>
<sequence length="173" mass="18094">MAMPDATTPVTTPSGPAGATALGSPTPDVGTTDSVPAELADAILRVARELEPRSLAVSGLPPLTGTEATVMRWVHRNPGCTPTEVAEATGLQRSNISTALRSLTAKALVERRRRGTDSRQVSLDVTDTARAGIAMLYATWSEIVGEALGERSGQAGAALAVLELVEDHLRRSR</sequence>
<dbReference type="RefSeq" id="WP_213243604.1">
    <property type="nucleotide sequence ID" value="NZ_CP045806.1"/>
</dbReference>
<name>A0ABX6IIC6_9ACTN</name>
<feature type="domain" description="HTH marR-type" evidence="2">
    <location>
        <begin position="36"/>
        <end position="171"/>
    </location>
</feature>
<proteinExistence type="predicted"/>
<dbReference type="InterPro" id="IPR011991">
    <property type="entry name" value="ArsR-like_HTH"/>
</dbReference>
<keyword evidence="4" id="KW-1185">Reference proteome</keyword>
<dbReference type="SMART" id="SM00347">
    <property type="entry name" value="HTH_MARR"/>
    <property type="match status" value="1"/>
</dbReference>
<dbReference type="SUPFAM" id="SSF46785">
    <property type="entry name" value="Winged helix' DNA-binding domain"/>
    <property type="match status" value="1"/>
</dbReference>
<dbReference type="InterPro" id="IPR000835">
    <property type="entry name" value="HTH_MarR-typ"/>
</dbReference>
<evidence type="ECO:0000256" key="1">
    <source>
        <dbReference type="SAM" id="MobiDB-lite"/>
    </source>
</evidence>
<dbReference type="PANTHER" id="PTHR33164:SF43">
    <property type="entry name" value="HTH-TYPE TRANSCRIPTIONAL REPRESSOR YETL"/>
    <property type="match status" value="1"/>
</dbReference>
<dbReference type="PANTHER" id="PTHR33164">
    <property type="entry name" value="TRANSCRIPTIONAL REGULATOR, MARR FAMILY"/>
    <property type="match status" value="1"/>
</dbReference>
<dbReference type="InterPro" id="IPR036390">
    <property type="entry name" value="WH_DNA-bd_sf"/>
</dbReference>
<evidence type="ECO:0000259" key="2">
    <source>
        <dbReference type="PROSITE" id="PS50995"/>
    </source>
</evidence>
<dbReference type="Gene3D" id="1.10.10.10">
    <property type="entry name" value="Winged helix-like DNA-binding domain superfamily/Winged helix DNA-binding domain"/>
    <property type="match status" value="1"/>
</dbReference>
<dbReference type="InterPro" id="IPR036388">
    <property type="entry name" value="WH-like_DNA-bd_sf"/>
</dbReference>
<dbReference type="PROSITE" id="PS50995">
    <property type="entry name" value="HTH_MARR_2"/>
    <property type="match status" value="1"/>
</dbReference>
<accession>A0ABX6IIC6</accession>
<dbReference type="InterPro" id="IPR039422">
    <property type="entry name" value="MarR/SlyA-like"/>
</dbReference>
<feature type="region of interest" description="Disordered" evidence="1">
    <location>
        <begin position="1"/>
        <end position="34"/>
    </location>
</feature>
<dbReference type="EMBL" id="CP045809">
    <property type="protein sequence ID" value="QHN35622.1"/>
    <property type="molecule type" value="Genomic_DNA"/>
</dbReference>
<dbReference type="Proteomes" id="UP001059836">
    <property type="component" value="Chromosome"/>
</dbReference>
<evidence type="ECO:0000313" key="3">
    <source>
        <dbReference type="EMBL" id="QHN35622.1"/>
    </source>
</evidence>
<dbReference type="CDD" id="cd00090">
    <property type="entry name" value="HTH_ARSR"/>
    <property type="match status" value="1"/>
</dbReference>
<dbReference type="Pfam" id="PF12802">
    <property type="entry name" value="MarR_2"/>
    <property type="match status" value="1"/>
</dbReference>
<evidence type="ECO:0000313" key="4">
    <source>
        <dbReference type="Proteomes" id="UP001059836"/>
    </source>
</evidence>
<reference evidence="3" key="1">
    <citation type="journal article" date="2021" name="Nat. Microbiol.">
        <title>Cocultivation of an ultrasmall environmental parasitic bacterium with lytic ability against bacteria associated with wastewater foams.</title>
        <authorList>
            <person name="Batinovic S."/>
            <person name="Rose J.J.A."/>
            <person name="Ratcliffe J."/>
            <person name="Seviour R.J."/>
            <person name="Petrovski S."/>
        </authorList>
    </citation>
    <scope>NUCLEOTIDE SEQUENCE</scope>
    <source>
        <strain evidence="3">CON9</strain>
    </source>
</reference>
<organism evidence="3 4">
    <name type="scientific">Gordonia pseudamarae</name>
    <dbReference type="NCBI Taxonomy" id="2831662"/>
    <lineage>
        <taxon>Bacteria</taxon>
        <taxon>Bacillati</taxon>
        <taxon>Actinomycetota</taxon>
        <taxon>Actinomycetes</taxon>
        <taxon>Mycobacteriales</taxon>
        <taxon>Gordoniaceae</taxon>
        <taxon>Gordonia</taxon>
    </lineage>
</organism>
<gene>
    <name evidence="3" type="ORF">GII31_12810</name>
</gene>